<organism evidence="3 4">
    <name type="scientific">Seminavis robusta</name>
    <dbReference type="NCBI Taxonomy" id="568900"/>
    <lineage>
        <taxon>Eukaryota</taxon>
        <taxon>Sar</taxon>
        <taxon>Stramenopiles</taxon>
        <taxon>Ochrophyta</taxon>
        <taxon>Bacillariophyta</taxon>
        <taxon>Bacillariophyceae</taxon>
        <taxon>Bacillariophycidae</taxon>
        <taxon>Naviculales</taxon>
        <taxon>Naviculaceae</taxon>
        <taxon>Seminavis</taxon>
    </lineage>
</organism>
<feature type="chain" id="PRO_5040375212" evidence="2">
    <location>
        <begin position="18"/>
        <end position="762"/>
    </location>
</feature>
<name>A0A9N8HH76_9STRA</name>
<proteinExistence type="predicted"/>
<gene>
    <name evidence="3" type="ORF">SEMRO_689_G187490.1</name>
</gene>
<protein>
    <submittedName>
        <fullName evidence="3">Uncharacterized protein</fullName>
    </submittedName>
</protein>
<feature type="region of interest" description="Disordered" evidence="1">
    <location>
        <begin position="452"/>
        <end position="608"/>
    </location>
</feature>
<feature type="compositionally biased region" description="Polar residues" evidence="1">
    <location>
        <begin position="587"/>
        <end position="599"/>
    </location>
</feature>
<reference evidence="3" key="1">
    <citation type="submission" date="2020-06" db="EMBL/GenBank/DDBJ databases">
        <authorList>
            <consortium name="Plant Systems Biology data submission"/>
        </authorList>
    </citation>
    <scope>NUCLEOTIDE SEQUENCE</scope>
    <source>
        <strain evidence="3">D6</strain>
    </source>
</reference>
<keyword evidence="2" id="KW-0732">Signal</keyword>
<dbReference type="Proteomes" id="UP001153069">
    <property type="component" value="Unassembled WGS sequence"/>
</dbReference>
<feature type="region of interest" description="Disordered" evidence="1">
    <location>
        <begin position="695"/>
        <end position="720"/>
    </location>
</feature>
<feature type="region of interest" description="Disordered" evidence="1">
    <location>
        <begin position="240"/>
        <end position="309"/>
    </location>
</feature>
<evidence type="ECO:0000256" key="1">
    <source>
        <dbReference type="SAM" id="MobiDB-lite"/>
    </source>
</evidence>
<feature type="compositionally biased region" description="Polar residues" evidence="1">
    <location>
        <begin position="295"/>
        <end position="309"/>
    </location>
</feature>
<evidence type="ECO:0000313" key="3">
    <source>
        <dbReference type="EMBL" id="CAB9515003.1"/>
    </source>
</evidence>
<evidence type="ECO:0000313" key="4">
    <source>
        <dbReference type="Proteomes" id="UP001153069"/>
    </source>
</evidence>
<feature type="compositionally biased region" description="Basic and acidic residues" evidence="1">
    <location>
        <begin position="454"/>
        <end position="486"/>
    </location>
</feature>
<dbReference type="EMBL" id="CAICTM010000688">
    <property type="protein sequence ID" value="CAB9515003.1"/>
    <property type="molecule type" value="Genomic_DNA"/>
</dbReference>
<feature type="signal peptide" evidence="2">
    <location>
        <begin position="1"/>
        <end position="17"/>
    </location>
</feature>
<evidence type="ECO:0000256" key="2">
    <source>
        <dbReference type="SAM" id="SignalP"/>
    </source>
</evidence>
<keyword evidence="4" id="KW-1185">Reference proteome</keyword>
<accession>A0A9N8HH76</accession>
<comment type="caution">
    <text evidence="3">The sequence shown here is derived from an EMBL/GenBank/DDBJ whole genome shotgun (WGS) entry which is preliminary data.</text>
</comment>
<feature type="compositionally biased region" description="Basic and acidic residues" evidence="1">
    <location>
        <begin position="507"/>
        <end position="520"/>
    </location>
</feature>
<dbReference type="AlphaFoldDB" id="A0A9N8HH76"/>
<sequence length="762" mass="82448">MSMMLIIFGPLVMMVFQYKRNPGSLNGGRARGSVFITGTSSHHETGSFYSGYNGSGRTGGSLRRSQPFAGMRNSKRHSFAGQDDKTLKEMVAIVASKELGISGSGNGSGNASASSLGDSFNASKPFEVPVHPVERFQDEESSNANLEADYSRKRVSDIIEESESVCSASIASSIQVLASRPLLEDLADSIASIKCPEQDVTPQMLLLDLVPRSTAQKMLDESESTVPFCGGDFLSDNLLGDDSDSSVPFQGSNHDLDDGSAVSGEPMDGSSRRSRGKGRVSDSEVPPLTKEEIPSNETSATDLSRSASSYSQHLLQSSCSEHAQSQRGHVTVAVSYHNSDSSSKQEDVFERDAGKPVATKPVIATIENRTSRKEKEIPFSSRFVDYKNRLSSLRSEYGTLSTIDSPTRESRPADSITKMNDSLVQVQDESNGSGVDRRGSFQMMNDYIVQSLRDVSDHESSSRDRLDHSGTRRQNDRKSSSRRMNDRVSTGKMMKDRSFLTGAPSRKMSEQSDPGIKDRSLLTGSSGEMSYRSDPGMRDGSGGFISRLTSDRSGGRSSGSKAKGVHTHGTQDASSGGIKESRPGSDANDQTRYPSGEGNSRSEDDLYPWEKHGEVSTARDLLGYDVPNVWQGIAGSPAPSDKKNGVIKGTISALHQSMSAFQFSPDIPGNKKSLSTKLKNPFAGLNLSVPALHYTHGSREDDDDDNDEESHAVSSLDLDENHYETLRNVAGTIEAARQGALNGGELAVQQRRVRPWVKHNSA</sequence>